<keyword evidence="4" id="KW-1266">Target cell cytoplasm</keyword>
<dbReference type="InterPro" id="IPR025157">
    <property type="entry name" value="Hemagglutinin_rpt"/>
</dbReference>
<keyword evidence="3 8" id="KW-0732">Signal</keyword>
<dbReference type="Pfam" id="PF04829">
    <property type="entry name" value="PT-VENN"/>
    <property type="match status" value="1"/>
</dbReference>
<dbReference type="Proteomes" id="UP000285793">
    <property type="component" value="Unassembled WGS sequence"/>
</dbReference>
<evidence type="ECO:0000256" key="3">
    <source>
        <dbReference type="ARBA" id="ARBA00022729"/>
    </source>
</evidence>
<dbReference type="SMART" id="SM00912">
    <property type="entry name" value="Haemagg_act"/>
    <property type="match status" value="1"/>
</dbReference>
<dbReference type="GO" id="GO:0004521">
    <property type="term" value="F:RNA endonuclease activity"/>
    <property type="evidence" value="ECO:0007669"/>
    <property type="project" value="UniProtKB-ARBA"/>
</dbReference>
<feature type="chain" id="PRO_5019124275" evidence="8">
    <location>
        <begin position="34"/>
        <end position="4078"/>
    </location>
</feature>
<evidence type="ECO:0000256" key="2">
    <source>
        <dbReference type="ARBA" id="ARBA00022656"/>
    </source>
</evidence>
<proteinExistence type="inferred from homology"/>
<evidence type="ECO:0000259" key="9">
    <source>
        <dbReference type="SMART" id="SM00912"/>
    </source>
</evidence>
<comment type="subcellular location">
    <subcellularLocation>
        <location evidence="1">Target cell</location>
        <location evidence="1">Target cell cytoplasm</location>
    </subcellularLocation>
</comment>
<dbReference type="GO" id="GO:0030430">
    <property type="term" value="C:host cell cytoplasm"/>
    <property type="evidence" value="ECO:0007669"/>
    <property type="project" value="UniProtKB-ARBA"/>
</dbReference>
<feature type="region of interest" description="Disordered" evidence="7">
    <location>
        <begin position="2841"/>
        <end position="2862"/>
    </location>
</feature>
<evidence type="ECO:0000313" key="10">
    <source>
        <dbReference type="EMBL" id="ROW61836.1"/>
    </source>
</evidence>
<evidence type="ECO:0000256" key="4">
    <source>
        <dbReference type="ARBA" id="ARBA00022913"/>
    </source>
</evidence>
<organism evidence="10 11">
    <name type="scientific">Cronobacter malonaticus</name>
    <dbReference type="NCBI Taxonomy" id="413503"/>
    <lineage>
        <taxon>Bacteria</taxon>
        <taxon>Pseudomonadati</taxon>
        <taxon>Pseudomonadota</taxon>
        <taxon>Gammaproteobacteria</taxon>
        <taxon>Enterobacterales</taxon>
        <taxon>Enterobacteriaceae</taxon>
        <taxon>Cronobacter</taxon>
    </lineage>
</organism>
<comment type="similarity">
    <text evidence="6">In the N-terminal section; belongs to the CdiA toxin family.</text>
</comment>
<dbReference type="NCBIfam" id="TIGR01901">
    <property type="entry name" value="adhes_NPXG"/>
    <property type="match status" value="1"/>
</dbReference>
<dbReference type="Pfam" id="PF13332">
    <property type="entry name" value="Fil_haemagg_2"/>
    <property type="match status" value="4"/>
</dbReference>
<dbReference type="NCBIfam" id="TIGR01731">
    <property type="entry name" value="fil_hemag_20aa"/>
    <property type="match status" value="29"/>
</dbReference>
<dbReference type="Pfam" id="PF14436">
    <property type="entry name" value="EndoU_bacteria"/>
    <property type="match status" value="1"/>
</dbReference>
<name>A0A423XY41_9ENTR</name>
<dbReference type="FunFam" id="2.160.20.10:FF:000048">
    <property type="entry name" value="tRNA nuclease CdiA"/>
    <property type="match status" value="1"/>
</dbReference>
<evidence type="ECO:0000256" key="5">
    <source>
        <dbReference type="ARBA" id="ARBA00023026"/>
    </source>
</evidence>
<accession>A0A423XY41</accession>
<dbReference type="InterPro" id="IPR006914">
    <property type="entry name" value="VENN_dom"/>
</dbReference>
<dbReference type="Gene3D" id="2.160.20.10">
    <property type="entry name" value="Single-stranded right-handed beta-helix, Pectin lyase-like"/>
    <property type="match status" value="1"/>
</dbReference>
<dbReference type="GO" id="GO:0090729">
    <property type="term" value="F:toxin activity"/>
    <property type="evidence" value="ECO:0007669"/>
    <property type="project" value="UniProtKB-KW"/>
</dbReference>
<dbReference type="SUPFAM" id="SSF51126">
    <property type="entry name" value="Pectin lyase-like"/>
    <property type="match status" value="1"/>
</dbReference>
<evidence type="ECO:0000256" key="8">
    <source>
        <dbReference type="SAM" id="SignalP"/>
    </source>
</evidence>
<dbReference type="Pfam" id="PF05860">
    <property type="entry name" value="TPS"/>
    <property type="match status" value="1"/>
</dbReference>
<dbReference type="InterPro" id="IPR011050">
    <property type="entry name" value="Pectin_lyase_fold/virulence"/>
</dbReference>
<keyword evidence="5" id="KW-0843">Virulence</keyword>
<dbReference type="EMBL" id="PQJL01000007">
    <property type="protein sequence ID" value="ROW61836.1"/>
    <property type="molecule type" value="Genomic_DNA"/>
</dbReference>
<evidence type="ECO:0000256" key="7">
    <source>
        <dbReference type="SAM" id="MobiDB-lite"/>
    </source>
</evidence>
<dbReference type="RefSeq" id="WP_123948344.1">
    <property type="nucleotide sequence ID" value="NZ_PQJL01000007.1"/>
</dbReference>
<evidence type="ECO:0000256" key="6">
    <source>
        <dbReference type="ARBA" id="ARBA00024043"/>
    </source>
</evidence>
<comment type="caution">
    <text evidence="10">The sequence shown here is derived from an EMBL/GenBank/DDBJ whole genome shotgun (WGS) entry which is preliminary data.</text>
</comment>
<dbReference type="InterPro" id="IPR010069">
    <property type="entry name" value="CdiA_FHA1_rpt"/>
</dbReference>
<gene>
    <name evidence="10" type="ORF">C3E80_08945</name>
</gene>
<dbReference type="InterPro" id="IPR008638">
    <property type="entry name" value="FhaB/CdiA-like_TPS"/>
</dbReference>
<reference evidence="10 11" key="1">
    <citation type="journal article" date="2018" name="Front. Microbiol.">
        <title>An Investigation of an Acute Gastroenteritis Outbreak: Cronobacter sakazakii, a Potential Cause of Food-Borne Illness.</title>
        <authorList>
            <person name="Yong W."/>
            <person name="Guo B."/>
            <person name="Shi X."/>
            <person name="Cheng T."/>
            <person name="Chen M."/>
            <person name="Jiang X."/>
            <person name="Ye Y."/>
            <person name="Wang J."/>
            <person name="Xie G."/>
            <person name="Ding J."/>
        </authorList>
    </citation>
    <scope>NUCLEOTIDE SEQUENCE [LARGE SCALE GENOMIC DNA]</scope>
    <source>
        <strain evidence="10 11">S1</strain>
    </source>
</reference>
<feature type="signal peptide" evidence="8">
    <location>
        <begin position="1"/>
        <end position="33"/>
    </location>
</feature>
<feature type="domain" description="Filamentous haemagglutinin FhaB/tRNA nuclease CdiA-like TPS" evidence="9">
    <location>
        <begin position="48"/>
        <end position="170"/>
    </location>
</feature>
<keyword evidence="2" id="KW-0800">Toxin</keyword>
<protein>
    <submittedName>
        <fullName evidence="10">Contact-dependent inhibition of growth factor CdiA</fullName>
    </submittedName>
</protein>
<evidence type="ECO:0000313" key="11">
    <source>
        <dbReference type="Proteomes" id="UP000285793"/>
    </source>
</evidence>
<evidence type="ECO:0000256" key="1">
    <source>
        <dbReference type="ARBA" id="ARBA00004219"/>
    </source>
</evidence>
<sequence length="4078" mass="415109">MDTRQPPVRFSARLLSYLIISLLVWQPVAPAFAAAMTPTGPTAMDKAGNGVPVVNIARPNAAGISHNQFKDYNVGQEGVILNNATGQLNKTQLGGLIQNNPNLKAGQEARGIINEVTGGSRSQLNGYTEVAGKAANVMVANPYGITCNGCGFINTPNVTLTTGKPVLDAAGNLSALEVTRGTITVEGKGLDASQSDALSIISRATEVNAAIHARELNVTAGANRVNADGSRTAMAGEGSAPVVAVDTGALGGMYANRIRLVSGDKGVGVNLGNLNARQGDITLDASGKLTVKNSLASGNLTAKGDNITLTGEHKTGGTLAVNSRGGVALDHAALASDGAMTLAADGTLSASASTLTSGQSQALNGKTVTLDNTTRLDAKRDVTLTGGALASQAQISAGGNAQIAGDSLTNSGQIAATGRLDIRTTRLNNRGTLQGNGVTVDSDAVTNSGTLQSASALTLKGKTLDQQGTVSAHGDAALNLTDSLRNGVNGKILTDGTLAANTGVLEQNGTLSGAKRLDVQAQQVTSGKGALTTSQGDIRLDAAGKADLNGQTIAAGNLTLTGDAVTTQQDAQLQSGGNLAITAHDATLDGTQAAKGALNVTAQRLRHGGKSDAAATTFLGDESLINSGTLTGDALTLRGKHITNRGLLKGSDALNLSTDRLDNLAGGTLYSPENLNLAIPTLINQGQITTDGDLSLHGAQLTNGGLLQSHRALYMAYDSFDNLSGGTLYSARDLHLAVPTLSNQGLISTDGDLSLRGQSLVNSGEINGVNLSGDMASLNNTGRLLADDALTLNTDTLSSGGTLAAEQVTIAADQLQNQGLVQGNRALNVTADDTNNQGALRTGGTLALDGDTLTNGGELSATALLLTLAKHADNRGKLVATDALRLTAPAFTNTGTLAAATLDLDSDDVTNSGTLQATGDLHARGKQFDNQQGGVMLAGGALALNQDTLSNAGLLQGDTLAVAAQDWRNEGNALGQNGVTAQIDGTLTNQANVLSQQALDIRAGNTDNRGALMAKVLALHGDLQNSGLLQGSDALNWDGATLTNAAGGKVTGGNMLALNGTTLANQGQMQGRALSVTGDTLRNGGTLQATDRLNATLSQTLENNGALLSQNQTEVSAAQLTNNGTLAARALTVQAPDIINRGTLAGNDSLSLTTRNLYNGAHGQLATGGGLTLDLSRLENQGQLSVNDGLTLRGNTLINGGDINAAALDATLSGALDNTGRLVADGRAQLSAGTVTNSGTLAADDVTLGAGTLRNGGLIQGAQRAEATAQTLTNDASGTWLSGGALTLNGNQLTNAGQVQGDTLALKAGSLDNRGVMNGIQGLTGTVQGALTNDGQMVSRGDAALNADSLTGSGRIVADTLTLQANRLTNNGLWQGTKGLTATGDTLTTGANARTLSGGDLSLNAGTLNTSGTLQGQQVKVDADNWTHGGTLISLGNLGAQTRGTLTNNGSLLSQGSATVTANELANNGSLLSQGALTLDGQRLTNRGALQGDTLSAYQNQINNQGTLTGVQGLMLTARPQPRMARMLLAAPPRELINGANGELLTGGTLRIDSGAVTNAGRWQGQNILLNAQRLDHSGAIQSAEGLNITLSGDLNSLAGSKITALGTAALNALAMTNQGEWAAKNLTLTGSSLRNDGTITGVNGLTATVNNDLTQTSSGKLLTGGALTMGAGAVNNQGAVQGGTLGITTGGLTNSGRLQGDNGVTLTARGSLTNNAGGQVISRQGLGVTTPVLLNYGLMQGGGASRVEATTSARNDGKLLSGGQLTLSTPQFTGAGWLQATNLILNAANATNNGTWLADQGTLTGTTLTNQGTTQGGALTVNYSTLNNNGTLLGNNELTVNASQVNQQAAGKLFSGGDLWIGSAGLDVAGQLVALGNLTLKLTNAFTNKNALAAGKTLTVTSNGAIDNRGVMQGLAVNVSAGGALTNNGQITTGSGASTLSGSSVALNGAGTLQGGGDVAIASRGNITVDGFTGTRGSLTLTAPGSIINTALLYAASNLALYANSITNQRGDILAGNSLWMQKDAAGNANAEVVNTSGNIETQNGDITIKTGHLLNQRDGLSVTQKILKDSGLTPAESIKIYADDNLKYGVIESRWTKKIGGSNGPNGSGGEIDYLRYIYVPYSKYSTEEVFYSQTLTTVESTGGLATIHSGRDLNGFINALDNNASNILADNNILLSGNRLNNTSYQSGTFTKYNVYSFYNSSSTKYDDSALHSPPNIIGDGDDRMLVRYIGGMPRKDYDPYSYSRYLYSDSDYDYYGNNTTVSKDKGMTFYLQGEKVSIENGQTYRAVIQAGGNVTANFADNISNTSTTANAGKVSNTINTPSLNTLSHQSIGGSLQKQGLAGGAAVAVNSPEWKDQLQGALQQINGGGALENSAGGSALTNLSATKAGKASLGNASGLASAGVTAASAANITGGVLANTQSKPVDTSAYPLPSGNNGFFVVSDNPKSPYLINVNPKLDGLGELDPALFGDLNKLLGAQPGAAPRETRTSFTDEKQFLGSSYMLGRLNLNPEYDYRFLGDAAFDTRYVSNTLLNQTGNRYLNGVGSDLQQMQYLMDSAAAQQKSLGLQFGVALTRDQIASLDKSILWWESATVNGETVMIPKLYLSPKDVTVNNGSVIAGNNVSLKGGDITNSGSTLLARQDLKLDSQNSISNLNDGLMKAGGGLSLSAIGDINNISSAISGKTVALESTGGSINNITLAEQTSIDARGKYGSVMLKDTTLGSTATISAQDRLALQAGKNITLTGANLTSGGDLLMNAWGDIALNANQVNDAYGQSGFRNNTNTSRSSVTYQGSTLSAGGNLGIKAGDNLSVAAGDLKAGGNAALAAGGDLNLDALQTSKNSQSGKRETHSTGLDRTTVSAGDNLTLSAGRDINAHAAALAAEKNIGVHAGRDVNLEAQATTSGDSYRSKKKTTINESVRQQGTELASGSNTVIVAGRDMNADAAQATAKGDIGVTAGRDINLATATESDYHYKEETKTKKGFLKKTTTHTVSEQSTTREAGTLLSGDNVTLKAGEDLLVKGSAVAGDGNVALSAGKNVEIAAATNTDSNWQLKEKKKSGLMGSGGIGFTIGSSKTRHELKEKGTTQSQSVSTVGSTGGNVSITAGEQARVSGADLVAGKNLTLTGDSVVIEPGHDKRTTDQKFEQKSSGLTVALTGAVVDAVNNAVTAAKDATKQSDSRLAALQATKSVLSGYQAVQGKEMADTTGEPNAGIRVSVSLTTQKSKSEQHQVSDQVTGSTLNAGNDLSINATGKNHGANSGDIVVAGSSMKAGGDASLNAARDILLTGAANTQKTTGSNSSSGGGVGVSFGVGQGSAGLSVFANVNAAKGKEKGDGTDWTETTLDSGGKVSLHSGQDALLTGAQVNGNQVTADIGRNLTITSLQNSNHYDSKQGSVSAGGSFTFGTMTGSGYVNFSQDKMHSTFNSVAEQSGIFAGKGGFDVTVGSHTQLNGGAIGSTATADKNSLDTGTLGYSNLTNKADYKVSHSGGGFSSSASFGAQAALSAASTLMSGMSGSGHAQGTTQAAVSEGSITVRDKANSQDTGGLQRDVTQANDAISPIFNKEKEQNRLQAVQMVSDIGNQVADIVRTQSDLDGLKAAIAKTGTSLQGLPEKERLAKLAALRDTDVYKKVTENTGTGSDVQRAITAATAAVSGLAGGNLNAALAGAAAPYIANEIGKNITDQNTTAGIMAHAVVNAVLAKVQGQDALAGASGAVVGEAMGILIAKEVYKKAPSQLNDTEKQTVAALSTLASGLAGALAGNSTEATATAAKVGQTTVENNLLRGGTDDGQVKAAQEHAKNIMSCADDPGSEPCRKGKALQNAMIVALPAGLGGGMLIAATSELAAAAQVAIRACAGDVVLCLNNAGIMTSEAIVPGGVGAGGAIGIGKTTLEATTVKAEAVAANAAKNNPSWKAGEYLEDFKPSSTPLELIREQAGKGSQTAYIRMDHILNGEVKTLKDGTKVGSGGHYIRDPNIKIDKVTGAPDSTGVSKGYISVRDSASGQWVNKKAETTFFPEQWSKRQTAQEIESAFKHSERIPNTEMWSGKSSSGVKIQGYYGKPDGTGATAWPVYTGRNK</sequence>
<dbReference type="InterPro" id="IPR012334">
    <property type="entry name" value="Pectin_lyas_fold"/>
</dbReference>
<dbReference type="InterPro" id="IPR029501">
    <property type="entry name" value="EndoU_bac"/>
</dbReference>